<keyword evidence="3" id="KW-1185">Reference proteome</keyword>
<evidence type="ECO:0000313" key="2">
    <source>
        <dbReference type="EMBL" id="KAF8564946.1"/>
    </source>
</evidence>
<sequence>AAKQIPASNLEEHLLQLRAKHYRLVALLQKYGISTDDELDQHSSKSGQHIAAESYLPATIALRNLWSDLEQENLCRLQQQAIGQFKRSLILDHRSPVVCSRISPTSKRRQAWRRESAMLEQCAAMVSRRTFSYFDFWPLPPAESTDEESDEQQEAVGKMVKLPQLPDLKKELKKPPKDSA</sequence>
<feature type="region of interest" description="Disordered" evidence="1">
    <location>
        <begin position="142"/>
        <end position="180"/>
    </location>
</feature>
<protein>
    <submittedName>
        <fullName evidence="2">Uncharacterized protein</fullName>
    </submittedName>
</protein>
<feature type="compositionally biased region" description="Acidic residues" evidence="1">
    <location>
        <begin position="144"/>
        <end position="153"/>
    </location>
</feature>
<evidence type="ECO:0000256" key="1">
    <source>
        <dbReference type="SAM" id="MobiDB-lite"/>
    </source>
</evidence>
<proteinExistence type="predicted"/>
<organism evidence="2 3">
    <name type="scientific">Paragonimus westermani</name>
    <dbReference type="NCBI Taxonomy" id="34504"/>
    <lineage>
        <taxon>Eukaryota</taxon>
        <taxon>Metazoa</taxon>
        <taxon>Spiralia</taxon>
        <taxon>Lophotrochozoa</taxon>
        <taxon>Platyhelminthes</taxon>
        <taxon>Trematoda</taxon>
        <taxon>Digenea</taxon>
        <taxon>Plagiorchiida</taxon>
        <taxon>Troglotremata</taxon>
        <taxon>Troglotrematidae</taxon>
        <taxon>Paragonimus</taxon>
    </lineage>
</organism>
<dbReference type="Proteomes" id="UP000699462">
    <property type="component" value="Unassembled WGS sequence"/>
</dbReference>
<feature type="non-terminal residue" evidence="2">
    <location>
        <position position="1"/>
    </location>
</feature>
<evidence type="ECO:0000313" key="3">
    <source>
        <dbReference type="Proteomes" id="UP000699462"/>
    </source>
</evidence>
<accession>A0A8T0DC69</accession>
<dbReference type="OrthoDB" id="6274473at2759"/>
<name>A0A8T0DC69_9TREM</name>
<dbReference type="AlphaFoldDB" id="A0A8T0DC69"/>
<feature type="compositionally biased region" description="Basic and acidic residues" evidence="1">
    <location>
        <begin position="167"/>
        <end position="180"/>
    </location>
</feature>
<comment type="caution">
    <text evidence="2">The sequence shown here is derived from an EMBL/GenBank/DDBJ whole genome shotgun (WGS) entry which is preliminary data.</text>
</comment>
<gene>
    <name evidence="2" type="ORF">P879_11458</name>
</gene>
<dbReference type="EMBL" id="JTDF01007602">
    <property type="protein sequence ID" value="KAF8564946.1"/>
    <property type="molecule type" value="Genomic_DNA"/>
</dbReference>
<reference evidence="2 3" key="1">
    <citation type="submission" date="2019-07" db="EMBL/GenBank/DDBJ databases">
        <title>Annotation for the trematode Paragonimus westermani.</title>
        <authorList>
            <person name="Choi Y.-J."/>
        </authorList>
    </citation>
    <scope>NUCLEOTIDE SEQUENCE [LARGE SCALE GENOMIC DNA]</scope>
    <source>
        <strain evidence="2">180907_Pwestermani</strain>
    </source>
</reference>